<gene>
    <name evidence="8" type="ORF">JOC28_001634</name>
</gene>
<comment type="caution">
    <text evidence="8">The sequence shown here is derived from an EMBL/GenBank/DDBJ whole genome shotgun (WGS) entry which is preliminary data.</text>
</comment>
<keyword evidence="3" id="KW-0548">Nucleotidyltransferase</keyword>
<keyword evidence="2" id="KW-0515">Mutator protein</keyword>
<dbReference type="Gene3D" id="1.10.150.20">
    <property type="entry name" value="5' to 3' exonuclease, C-terminal subdomain"/>
    <property type="match status" value="1"/>
</dbReference>
<dbReference type="Gene3D" id="3.30.70.270">
    <property type="match status" value="1"/>
</dbReference>
<feature type="domain" description="UmuC" evidence="7">
    <location>
        <begin position="1"/>
        <end position="126"/>
    </location>
</feature>
<dbReference type="PANTHER" id="PTHR11076:SF35">
    <property type="entry name" value="DNA REPAIR PROTEIN HOMOLOG YOBH"/>
    <property type="match status" value="1"/>
</dbReference>
<proteinExistence type="inferred from homology"/>
<evidence type="ECO:0000256" key="5">
    <source>
        <dbReference type="ARBA" id="ARBA00022763"/>
    </source>
</evidence>
<dbReference type="InterPro" id="IPR043128">
    <property type="entry name" value="Rev_trsase/Diguanyl_cyclase"/>
</dbReference>
<protein>
    <submittedName>
        <fullName evidence="8">DNA polymerase V</fullName>
    </submittedName>
</protein>
<evidence type="ECO:0000256" key="2">
    <source>
        <dbReference type="ARBA" id="ARBA00022457"/>
    </source>
</evidence>
<evidence type="ECO:0000259" key="7">
    <source>
        <dbReference type="PROSITE" id="PS50173"/>
    </source>
</evidence>
<dbReference type="Pfam" id="PF11798">
    <property type="entry name" value="IMS_HHH"/>
    <property type="match status" value="1"/>
</dbReference>
<dbReference type="Pfam" id="PF00817">
    <property type="entry name" value="IMS"/>
    <property type="match status" value="1"/>
</dbReference>
<sequence length="354" mass="40630">MEAYIEENIKIQSIFQNYASSEDILPYSIDEAFLDLTGSLNYFYPQKDLDRKEKLDRLSRDIQKEIWSETGIYSTVGMSNANPLLAKLALDIEAKHTKTMRANWSYEDVESKVWAIRRLTDFWGIGRRTAKRLNKLGIFSIKQLAQANPDRLKKEFGVIGVQLWFHANGVDESDVHDPFHPQSHGIGNSQILPKDYERQEDIELVLREMAEQVAIRLRRRHKKAACIGLYVGFSKKEKRKSIACQKKIEPSQLTRVLSDHVITLFRQKYQAGAVRQIAIRYDNLVDDVYQSFSLFDDTEKIEKQEKLESTVDRIREKFGFVSLQKGSSLLENSRSVARSKLVGGHSAGGLDGLK</sequence>
<dbReference type="InterPro" id="IPR024728">
    <property type="entry name" value="PolY_HhH_motif"/>
</dbReference>
<accession>A0ABS2PTG1</accession>
<evidence type="ECO:0000256" key="3">
    <source>
        <dbReference type="ARBA" id="ARBA00022695"/>
    </source>
</evidence>
<evidence type="ECO:0000256" key="4">
    <source>
        <dbReference type="ARBA" id="ARBA00022705"/>
    </source>
</evidence>
<organism evidence="8 9">
    <name type="scientific">Streptococcus loxodontisalivarius</name>
    <dbReference type="NCBI Taxonomy" id="1349415"/>
    <lineage>
        <taxon>Bacteria</taxon>
        <taxon>Bacillati</taxon>
        <taxon>Bacillota</taxon>
        <taxon>Bacilli</taxon>
        <taxon>Lactobacillales</taxon>
        <taxon>Streptococcaceae</taxon>
        <taxon>Streptococcus</taxon>
    </lineage>
</organism>
<keyword evidence="6" id="KW-0239">DNA-directed DNA polymerase</keyword>
<dbReference type="InterPro" id="IPR050116">
    <property type="entry name" value="DNA_polymerase-Y"/>
</dbReference>
<keyword evidence="4" id="KW-0235">DNA replication</keyword>
<dbReference type="Pfam" id="PF11799">
    <property type="entry name" value="IMS_C"/>
    <property type="match status" value="1"/>
</dbReference>
<keyword evidence="9" id="KW-1185">Reference proteome</keyword>
<reference evidence="8 9" key="1">
    <citation type="submission" date="2021-01" db="EMBL/GenBank/DDBJ databases">
        <title>Genomic Encyclopedia of Type Strains, Phase IV (KMG-IV): sequencing the most valuable type-strain genomes for metagenomic binning, comparative biology and taxonomic classification.</title>
        <authorList>
            <person name="Goeker M."/>
        </authorList>
    </citation>
    <scope>NUCLEOTIDE SEQUENCE [LARGE SCALE GENOMIC DNA]</scope>
    <source>
        <strain evidence="8 9">DSM 27382</strain>
    </source>
</reference>
<comment type="similarity">
    <text evidence="1">Belongs to the DNA polymerase type-Y family.</text>
</comment>
<dbReference type="PROSITE" id="PS50173">
    <property type="entry name" value="UMUC"/>
    <property type="match status" value="1"/>
</dbReference>
<evidence type="ECO:0000313" key="9">
    <source>
        <dbReference type="Proteomes" id="UP000697472"/>
    </source>
</evidence>
<evidence type="ECO:0000256" key="6">
    <source>
        <dbReference type="ARBA" id="ARBA00022932"/>
    </source>
</evidence>
<dbReference type="Proteomes" id="UP000697472">
    <property type="component" value="Unassembled WGS sequence"/>
</dbReference>
<dbReference type="PANTHER" id="PTHR11076">
    <property type="entry name" value="DNA REPAIR POLYMERASE UMUC / TRANSFERASE FAMILY MEMBER"/>
    <property type="match status" value="1"/>
</dbReference>
<name>A0ABS2PTG1_9STRE</name>
<dbReference type="InterPro" id="IPR036775">
    <property type="entry name" value="DNA_pol_Y-fam_lit_finger_sf"/>
</dbReference>
<dbReference type="InterPro" id="IPR017961">
    <property type="entry name" value="DNA_pol_Y-fam_little_finger"/>
</dbReference>
<dbReference type="SUPFAM" id="SSF56672">
    <property type="entry name" value="DNA/RNA polymerases"/>
    <property type="match status" value="1"/>
</dbReference>
<keyword evidence="6" id="KW-0808">Transferase</keyword>
<dbReference type="InterPro" id="IPR043502">
    <property type="entry name" value="DNA/RNA_pol_sf"/>
</dbReference>
<keyword evidence="5" id="KW-0227">DNA damage</keyword>
<dbReference type="SUPFAM" id="SSF100879">
    <property type="entry name" value="Lesion bypass DNA polymerase (Y-family), little finger domain"/>
    <property type="match status" value="1"/>
</dbReference>
<dbReference type="InterPro" id="IPR001126">
    <property type="entry name" value="UmuC"/>
</dbReference>
<dbReference type="Gene3D" id="3.30.1490.100">
    <property type="entry name" value="DNA polymerase, Y-family, little finger domain"/>
    <property type="match status" value="1"/>
</dbReference>
<evidence type="ECO:0000313" key="8">
    <source>
        <dbReference type="EMBL" id="MBM7643332.1"/>
    </source>
</evidence>
<evidence type="ECO:0000256" key="1">
    <source>
        <dbReference type="ARBA" id="ARBA00010945"/>
    </source>
</evidence>
<dbReference type="EMBL" id="JAFBEH010000037">
    <property type="protein sequence ID" value="MBM7643332.1"/>
    <property type="molecule type" value="Genomic_DNA"/>
</dbReference>